<dbReference type="AlphaFoldDB" id="C4FMS7"/>
<protein>
    <submittedName>
        <fullName evidence="1">Uncharacterized protein</fullName>
    </submittedName>
</protein>
<dbReference type="Proteomes" id="UP000003529">
    <property type="component" value="Unassembled WGS sequence"/>
</dbReference>
<accession>C4FMS7</accession>
<sequence>MGNIGQTTEHCAQGVLPHLTFSIRYGESLYYVEMLHFSAKLWSINPL</sequence>
<name>C4FMS7_9FIRM</name>
<dbReference type="HOGENOM" id="CLU_3174516_0_0_9"/>
<reference evidence="1" key="1">
    <citation type="submission" date="2009-04" db="EMBL/GenBank/DDBJ databases">
        <authorList>
            <person name="Weinstock G."/>
            <person name="Sodergren E."/>
            <person name="Clifton S."/>
            <person name="Fulton L."/>
            <person name="Fulton B."/>
            <person name="Courtney L."/>
            <person name="Fronick C."/>
            <person name="Harrison M."/>
            <person name="Strong C."/>
            <person name="Farmer C."/>
            <person name="Delahaunty K."/>
            <person name="Markovic C."/>
            <person name="Hall O."/>
            <person name="Minx P."/>
            <person name="Tomlinson C."/>
            <person name="Mitreva M."/>
            <person name="Nelson J."/>
            <person name="Hou S."/>
            <person name="Wollam A."/>
            <person name="Pepin K.H."/>
            <person name="Johnson M."/>
            <person name="Bhonagiri V."/>
            <person name="Nash W.E."/>
            <person name="Warren W."/>
            <person name="Chinwalla A."/>
            <person name="Mardis E.R."/>
            <person name="Wilson R.K."/>
        </authorList>
    </citation>
    <scope>NUCLEOTIDE SEQUENCE [LARGE SCALE GENOMIC DNA]</scope>
    <source>
        <strain evidence="1">ATCC 17748</strain>
    </source>
</reference>
<organism evidence="1 2">
    <name type="scientific">Veillonella dispar ATCC 17748</name>
    <dbReference type="NCBI Taxonomy" id="546273"/>
    <lineage>
        <taxon>Bacteria</taxon>
        <taxon>Bacillati</taxon>
        <taxon>Bacillota</taxon>
        <taxon>Negativicutes</taxon>
        <taxon>Veillonellales</taxon>
        <taxon>Veillonellaceae</taxon>
        <taxon>Veillonella</taxon>
    </lineage>
</organism>
<comment type="caution">
    <text evidence="1">The sequence shown here is derived from an EMBL/GenBank/DDBJ whole genome shotgun (WGS) entry which is preliminary data.</text>
</comment>
<proteinExistence type="predicted"/>
<dbReference type="EMBL" id="ACIK02000004">
    <property type="protein sequence ID" value="EEP66020.1"/>
    <property type="molecule type" value="Genomic_DNA"/>
</dbReference>
<evidence type="ECO:0000313" key="1">
    <source>
        <dbReference type="EMBL" id="EEP66020.1"/>
    </source>
</evidence>
<keyword evidence="2" id="KW-1185">Reference proteome</keyword>
<gene>
    <name evidence="1" type="ORF">VEIDISOL_00083</name>
</gene>
<evidence type="ECO:0000313" key="2">
    <source>
        <dbReference type="Proteomes" id="UP000003529"/>
    </source>
</evidence>